<dbReference type="InParanoid" id="A0A0D0D5U6"/>
<dbReference type="HOGENOM" id="CLU_088458_1_2_1"/>
<proteinExistence type="predicted"/>
<accession>A0A0D0D5U6</accession>
<organism evidence="1 2">
    <name type="scientific">Paxillus rubicundulus Ve08.2h10</name>
    <dbReference type="NCBI Taxonomy" id="930991"/>
    <lineage>
        <taxon>Eukaryota</taxon>
        <taxon>Fungi</taxon>
        <taxon>Dikarya</taxon>
        <taxon>Basidiomycota</taxon>
        <taxon>Agaricomycotina</taxon>
        <taxon>Agaricomycetes</taxon>
        <taxon>Agaricomycetidae</taxon>
        <taxon>Boletales</taxon>
        <taxon>Paxilineae</taxon>
        <taxon>Paxillaceae</taxon>
        <taxon>Paxillus</taxon>
    </lineage>
</organism>
<evidence type="ECO:0000313" key="1">
    <source>
        <dbReference type="EMBL" id="KIK78991.1"/>
    </source>
</evidence>
<sequence length="116" mass="12983">ENIMTPVNALHECNHVFRKPLTLDEILDPAEEQEMSNSVPEFTVFCHIVASVHKEITAAVGDMIEVDSDSEDKDSDPIPTHQDMDMFTLCQQLKSACLVYGDAGSSLDLMRQLQLF</sequence>
<protein>
    <submittedName>
        <fullName evidence="1">Unplaced genomic scaffold scaffold_1587, whole genome shotgun sequence</fullName>
    </submittedName>
</protein>
<reference evidence="1 2" key="1">
    <citation type="submission" date="2014-04" db="EMBL/GenBank/DDBJ databases">
        <authorList>
            <consortium name="DOE Joint Genome Institute"/>
            <person name="Kuo A."/>
            <person name="Kohler A."/>
            <person name="Jargeat P."/>
            <person name="Nagy L.G."/>
            <person name="Floudas D."/>
            <person name="Copeland A."/>
            <person name="Barry K.W."/>
            <person name="Cichocki N."/>
            <person name="Veneault-Fourrey C."/>
            <person name="LaButti K."/>
            <person name="Lindquist E.A."/>
            <person name="Lipzen A."/>
            <person name="Lundell T."/>
            <person name="Morin E."/>
            <person name="Murat C."/>
            <person name="Sun H."/>
            <person name="Tunlid A."/>
            <person name="Henrissat B."/>
            <person name="Grigoriev I.V."/>
            <person name="Hibbett D.S."/>
            <person name="Martin F."/>
            <person name="Nordberg H.P."/>
            <person name="Cantor M.N."/>
            <person name="Hua S.X."/>
        </authorList>
    </citation>
    <scope>NUCLEOTIDE SEQUENCE [LARGE SCALE GENOMIC DNA]</scope>
    <source>
        <strain evidence="1 2">Ve08.2h10</strain>
    </source>
</reference>
<reference evidence="2" key="2">
    <citation type="submission" date="2015-01" db="EMBL/GenBank/DDBJ databases">
        <title>Evolutionary Origins and Diversification of the Mycorrhizal Mutualists.</title>
        <authorList>
            <consortium name="DOE Joint Genome Institute"/>
            <consortium name="Mycorrhizal Genomics Consortium"/>
            <person name="Kohler A."/>
            <person name="Kuo A."/>
            <person name="Nagy L.G."/>
            <person name="Floudas D."/>
            <person name="Copeland A."/>
            <person name="Barry K.W."/>
            <person name="Cichocki N."/>
            <person name="Veneault-Fourrey C."/>
            <person name="LaButti K."/>
            <person name="Lindquist E.A."/>
            <person name="Lipzen A."/>
            <person name="Lundell T."/>
            <person name="Morin E."/>
            <person name="Murat C."/>
            <person name="Riley R."/>
            <person name="Ohm R."/>
            <person name="Sun H."/>
            <person name="Tunlid A."/>
            <person name="Henrissat B."/>
            <person name="Grigoriev I.V."/>
            <person name="Hibbett D.S."/>
            <person name="Martin F."/>
        </authorList>
    </citation>
    <scope>NUCLEOTIDE SEQUENCE [LARGE SCALE GENOMIC DNA]</scope>
    <source>
        <strain evidence="2">Ve08.2h10</strain>
    </source>
</reference>
<keyword evidence="2" id="KW-1185">Reference proteome</keyword>
<name>A0A0D0D5U6_9AGAM</name>
<dbReference type="AlphaFoldDB" id="A0A0D0D5U6"/>
<dbReference type="EMBL" id="KN826409">
    <property type="protein sequence ID" value="KIK78991.1"/>
    <property type="molecule type" value="Genomic_DNA"/>
</dbReference>
<evidence type="ECO:0000313" key="2">
    <source>
        <dbReference type="Proteomes" id="UP000054538"/>
    </source>
</evidence>
<dbReference type="Proteomes" id="UP000054538">
    <property type="component" value="Unassembled WGS sequence"/>
</dbReference>
<gene>
    <name evidence="1" type="ORF">PAXRUDRAFT_162528</name>
</gene>
<feature type="non-terminal residue" evidence="1">
    <location>
        <position position="1"/>
    </location>
</feature>